<gene>
    <name evidence="1" type="primary">ybdH</name>
    <name evidence="1" type="ORF">g.7363</name>
</gene>
<evidence type="ECO:0000313" key="1">
    <source>
        <dbReference type="EMBL" id="JAT41311.1"/>
    </source>
</evidence>
<proteinExistence type="predicted"/>
<organism evidence="1">
    <name type="scientific">Anthurium amnicola</name>
    <dbReference type="NCBI Taxonomy" id="1678845"/>
    <lineage>
        <taxon>Eukaryota</taxon>
        <taxon>Viridiplantae</taxon>
        <taxon>Streptophyta</taxon>
        <taxon>Embryophyta</taxon>
        <taxon>Tracheophyta</taxon>
        <taxon>Spermatophyta</taxon>
        <taxon>Magnoliopsida</taxon>
        <taxon>Liliopsida</taxon>
        <taxon>Araceae</taxon>
        <taxon>Pothoideae</taxon>
        <taxon>Potheae</taxon>
        <taxon>Anthurium</taxon>
    </lineage>
</organism>
<reference evidence="1" key="1">
    <citation type="submission" date="2015-07" db="EMBL/GenBank/DDBJ databases">
        <title>Transcriptome Assembly of Anthurium amnicola.</title>
        <authorList>
            <person name="Suzuki J."/>
        </authorList>
    </citation>
    <scope>NUCLEOTIDE SEQUENCE</scope>
</reference>
<feature type="non-terminal residue" evidence="1">
    <location>
        <position position="107"/>
    </location>
</feature>
<feature type="non-terminal residue" evidence="1">
    <location>
        <position position="1"/>
    </location>
</feature>
<dbReference type="EMBL" id="GDJX01026625">
    <property type="protein sequence ID" value="JAT41311.1"/>
    <property type="molecule type" value="Transcribed_RNA"/>
</dbReference>
<sequence length="107" mass="11529">ERSKIPDRLLFFPTAAAAAASDSPPRILQGTACVCAPSPLLPSPLFILFPPHCCEHGGKPLAVEHFREEPAGRGGGLTCDSSRLHRRRLCCLRHRPLLPIAPIVATC</sequence>
<accession>A0A1D1XGC9</accession>
<name>A0A1D1XGC9_9ARAE</name>
<dbReference type="AlphaFoldDB" id="A0A1D1XGC9"/>
<protein>
    <submittedName>
        <fullName evidence="1">Putative oxidoreductase YbdH</fullName>
    </submittedName>
</protein>